<feature type="region of interest" description="Disordered" evidence="1">
    <location>
        <begin position="249"/>
        <end position="316"/>
    </location>
</feature>
<evidence type="ECO:0000256" key="1">
    <source>
        <dbReference type="SAM" id="MobiDB-lite"/>
    </source>
</evidence>
<feature type="compositionally biased region" description="Basic and acidic residues" evidence="1">
    <location>
        <begin position="56"/>
        <end position="68"/>
    </location>
</feature>
<proteinExistence type="predicted"/>
<protein>
    <submittedName>
        <fullName evidence="2">Uncharacterized protein</fullName>
    </submittedName>
</protein>
<dbReference type="EMBL" id="JAPEVA010000170">
    <property type="protein sequence ID" value="KAJ4395200.1"/>
    <property type="molecule type" value="Genomic_DNA"/>
</dbReference>
<comment type="caution">
    <text evidence="2">The sequence shown here is derived from an EMBL/GenBank/DDBJ whole genome shotgun (WGS) entry which is preliminary data.</text>
</comment>
<feature type="compositionally biased region" description="Low complexity" evidence="1">
    <location>
        <begin position="138"/>
        <end position="156"/>
    </location>
</feature>
<accession>A0A9W8Z0C0</accession>
<gene>
    <name evidence="2" type="ORF">N0V91_011008</name>
</gene>
<feature type="compositionally biased region" description="Acidic residues" evidence="1">
    <location>
        <begin position="285"/>
        <end position="298"/>
    </location>
</feature>
<name>A0A9W8Z0C0_9PLEO</name>
<reference evidence="2" key="1">
    <citation type="submission" date="2022-10" db="EMBL/GenBank/DDBJ databases">
        <title>Tapping the CABI collections for fungal endophytes: first genome assemblies for Collariella, Neodidymelliopsis, Ascochyta clinopodiicola, Didymella pomorum, Didymosphaeria variabile, Neocosmospora piperis and Neocucurbitaria cava.</title>
        <authorList>
            <person name="Hill R."/>
        </authorList>
    </citation>
    <scope>NUCLEOTIDE SEQUENCE</scope>
    <source>
        <strain evidence="2">IMI 355091</strain>
    </source>
</reference>
<feature type="region of interest" description="Disordered" evidence="1">
    <location>
        <begin position="50"/>
        <end position="188"/>
    </location>
</feature>
<dbReference type="Proteomes" id="UP001140510">
    <property type="component" value="Unassembled WGS sequence"/>
</dbReference>
<feature type="compositionally biased region" description="Polar residues" evidence="1">
    <location>
        <begin position="226"/>
        <end position="235"/>
    </location>
</feature>
<dbReference type="AlphaFoldDB" id="A0A9W8Z0C0"/>
<evidence type="ECO:0000313" key="3">
    <source>
        <dbReference type="Proteomes" id="UP001140510"/>
    </source>
</evidence>
<sequence length="509" mass="55842">MFPTDLPTLMTIPLELRHQIFKHVAKRDTTPEKLLRYWFEKREVKEKIAELLAKNPDARTPRVVWEGDRFEEEEREESGDGDEDQEDGDEEGDEDDDEDSEDEDDDEDSEDEDEPGQEGEDGDEGDDAEEEDEEMADSDTTAASAAATISAPSRASNTADTANQQVPTNGQQDSATVSNQTATSASALQSGPAVVYDIGAAITVASAAALAQTQGSATGVPANGLGTAQTPNQGQVKDENIDADMAEDEEVNGDAEDGTVEQEDSQMDDDEVEDLTNGGDRDAESDGDEDMEDEEEDQVTTAALAQPPPAPVVTSHRKWRHIPKFMRITHCPPPVELFLASKQLNAEVQNWFYDVAVLLVDATGSFAHTSFFEEALSQITEAAFSPMEDVRKVEVTFVWDSTWLRSDRAECAAAIFPALLRQRAIFVTGILAKAPHLSEVVIHWHDSAEDEEAVDLMNDVLMGFLGLDATVKVEPRYIAVDAKPYRNSIAGKQRVEFGRIVNNGLDRLF</sequence>
<feature type="compositionally biased region" description="Polar residues" evidence="1">
    <location>
        <begin position="157"/>
        <end position="188"/>
    </location>
</feature>
<feature type="region of interest" description="Disordered" evidence="1">
    <location>
        <begin position="212"/>
        <end position="237"/>
    </location>
</feature>
<keyword evidence="3" id="KW-1185">Reference proteome</keyword>
<evidence type="ECO:0000313" key="2">
    <source>
        <dbReference type="EMBL" id="KAJ4395200.1"/>
    </source>
</evidence>
<organism evidence="2 3">
    <name type="scientific">Didymella pomorum</name>
    <dbReference type="NCBI Taxonomy" id="749634"/>
    <lineage>
        <taxon>Eukaryota</taxon>
        <taxon>Fungi</taxon>
        <taxon>Dikarya</taxon>
        <taxon>Ascomycota</taxon>
        <taxon>Pezizomycotina</taxon>
        <taxon>Dothideomycetes</taxon>
        <taxon>Pleosporomycetidae</taxon>
        <taxon>Pleosporales</taxon>
        <taxon>Pleosporineae</taxon>
        <taxon>Didymellaceae</taxon>
        <taxon>Didymella</taxon>
    </lineage>
</organism>
<feature type="compositionally biased region" description="Acidic residues" evidence="1">
    <location>
        <begin position="69"/>
        <end position="137"/>
    </location>
</feature>
<feature type="compositionally biased region" description="Acidic residues" evidence="1">
    <location>
        <begin position="249"/>
        <end position="274"/>
    </location>
</feature>
<dbReference type="OrthoDB" id="3795483at2759"/>